<dbReference type="Pfam" id="PF13556">
    <property type="entry name" value="HTH_30"/>
    <property type="match status" value="1"/>
</dbReference>
<comment type="caution">
    <text evidence="4">The sequence shown here is derived from an EMBL/GenBank/DDBJ whole genome shotgun (WGS) entry which is preliminary data.</text>
</comment>
<evidence type="ECO:0000313" key="5">
    <source>
        <dbReference type="Proteomes" id="UP000613840"/>
    </source>
</evidence>
<keyword evidence="5" id="KW-1185">Reference proteome</keyword>
<dbReference type="EMBL" id="BMMZ01000009">
    <property type="protein sequence ID" value="GGL73382.1"/>
    <property type="molecule type" value="Genomic_DNA"/>
</dbReference>
<dbReference type="PANTHER" id="PTHR33744">
    <property type="entry name" value="CARBOHYDRATE DIACID REGULATOR"/>
    <property type="match status" value="1"/>
</dbReference>
<name>A0A917SDV4_9ACTN</name>
<evidence type="ECO:0000313" key="4">
    <source>
        <dbReference type="EMBL" id="GGL73382.1"/>
    </source>
</evidence>
<dbReference type="RefSeq" id="WP_188896631.1">
    <property type="nucleotide sequence ID" value="NZ_BMMZ01000009.1"/>
</dbReference>
<dbReference type="InterPro" id="IPR041522">
    <property type="entry name" value="CdaR_GGDEF"/>
</dbReference>
<feature type="domain" description="PucR C-terminal helix-turn-helix" evidence="2">
    <location>
        <begin position="450"/>
        <end position="507"/>
    </location>
</feature>
<dbReference type="Pfam" id="PF17853">
    <property type="entry name" value="GGDEF_2"/>
    <property type="match status" value="1"/>
</dbReference>
<dbReference type="AlphaFoldDB" id="A0A917SDV4"/>
<sequence length="510" mass="53566">MTARLAELLAVPDLQDARLITGDPQTQIERVLGRSGPPRKISATLAEGPPAVLVLMDPVTRFDTAFDVLLRRASQARIVAVAFTASPDAEPGPGTTALANRLHVGLLAVSEPWETSIQLHEQLASSHAPAVRLITRAAQAALEAGPDVTETLHRLEAALGHPLSLLDASGHTLEGATVLDDAGRSLLIASSAGDHPVQVPDRDGGHLVAAAVGTGIGPRAWLAAAVPRSLPMETAGLLGALQTASIAVGHRLALARLADERDAQSRTSLLDELRAAGSAPPPELAQRAIRAGWPLDAWHIGIRIVPRGPADPIAQRSDILEAFARRGLAIQSVEQDTGWAAWISYDSEPSVTEVRSASAGMRRGQADLRSRIATNVGVGSVQAGASGLVRTVGEAADAARLASNRPETGHFVHIDTLGLAQLLLAWTQTDTFLPAARDLLAPLDRAGGQLLITLGHYLDTGASVAETAAILDIHRNTVSNRLAQIQRLLGVDLADPETRLALHLASRTLR</sequence>
<evidence type="ECO:0000259" key="3">
    <source>
        <dbReference type="Pfam" id="PF17853"/>
    </source>
</evidence>
<proteinExistence type="inferred from homology"/>
<comment type="similarity">
    <text evidence="1">Belongs to the CdaR family.</text>
</comment>
<feature type="domain" description="CdaR GGDEF-like" evidence="3">
    <location>
        <begin position="277"/>
        <end position="401"/>
    </location>
</feature>
<reference evidence="4" key="2">
    <citation type="submission" date="2020-09" db="EMBL/GenBank/DDBJ databases">
        <authorList>
            <person name="Sun Q."/>
            <person name="Zhou Y."/>
        </authorList>
    </citation>
    <scope>NUCLEOTIDE SEQUENCE</scope>
    <source>
        <strain evidence="4">CGMCC 4.7306</strain>
    </source>
</reference>
<gene>
    <name evidence="4" type="primary">pucR</name>
    <name evidence="4" type="ORF">GCM10011575_34690</name>
</gene>
<dbReference type="PANTHER" id="PTHR33744:SF1">
    <property type="entry name" value="DNA-BINDING TRANSCRIPTIONAL ACTIVATOR ADER"/>
    <property type="match status" value="1"/>
</dbReference>
<accession>A0A917SDV4</accession>
<protein>
    <submittedName>
        <fullName evidence="4">PucR family transcriptional regulator</fullName>
    </submittedName>
</protein>
<dbReference type="Gene3D" id="1.10.10.2840">
    <property type="entry name" value="PucR C-terminal helix-turn-helix domain"/>
    <property type="match status" value="1"/>
</dbReference>
<organism evidence="4 5">
    <name type="scientific">Microlunatus endophyticus</name>
    <dbReference type="NCBI Taxonomy" id="1716077"/>
    <lineage>
        <taxon>Bacteria</taxon>
        <taxon>Bacillati</taxon>
        <taxon>Actinomycetota</taxon>
        <taxon>Actinomycetes</taxon>
        <taxon>Propionibacteriales</taxon>
        <taxon>Propionibacteriaceae</taxon>
        <taxon>Microlunatus</taxon>
    </lineage>
</organism>
<dbReference type="InterPro" id="IPR025736">
    <property type="entry name" value="PucR_C-HTH_dom"/>
</dbReference>
<dbReference type="InterPro" id="IPR051448">
    <property type="entry name" value="CdaR-like_regulators"/>
</dbReference>
<evidence type="ECO:0000259" key="2">
    <source>
        <dbReference type="Pfam" id="PF13556"/>
    </source>
</evidence>
<dbReference type="InterPro" id="IPR042070">
    <property type="entry name" value="PucR_C-HTH_sf"/>
</dbReference>
<dbReference type="Proteomes" id="UP000613840">
    <property type="component" value="Unassembled WGS sequence"/>
</dbReference>
<reference evidence="4" key="1">
    <citation type="journal article" date="2014" name="Int. J. Syst. Evol. Microbiol.">
        <title>Complete genome sequence of Corynebacterium casei LMG S-19264T (=DSM 44701T), isolated from a smear-ripened cheese.</title>
        <authorList>
            <consortium name="US DOE Joint Genome Institute (JGI-PGF)"/>
            <person name="Walter F."/>
            <person name="Albersmeier A."/>
            <person name="Kalinowski J."/>
            <person name="Ruckert C."/>
        </authorList>
    </citation>
    <scope>NUCLEOTIDE SEQUENCE</scope>
    <source>
        <strain evidence="4">CGMCC 4.7306</strain>
    </source>
</reference>
<evidence type="ECO:0000256" key="1">
    <source>
        <dbReference type="ARBA" id="ARBA00006754"/>
    </source>
</evidence>